<feature type="transmembrane region" description="Helical" evidence="5">
    <location>
        <begin position="51"/>
        <end position="73"/>
    </location>
</feature>
<feature type="transmembrane region" description="Helical" evidence="5">
    <location>
        <begin position="178"/>
        <end position="196"/>
    </location>
</feature>
<evidence type="ECO:0000259" key="6">
    <source>
        <dbReference type="PROSITE" id="PS50850"/>
    </source>
</evidence>
<feature type="transmembrane region" description="Helical" evidence="5">
    <location>
        <begin position="20"/>
        <end position="44"/>
    </location>
</feature>
<comment type="caution">
    <text evidence="7">The sequence shown here is derived from an EMBL/GenBank/DDBJ whole genome shotgun (WGS) entry which is preliminary data.</text>
</comment>
<evidence type="ECO:0000256" key="4">
    <source>
        <dbReference type="ARBA" id="ARBA00023136"/>
    </source>
</evidence>
<dbReference type="EMBL" id="JNVU01000037">
    <property type="protein sequence ID" value="KEI43683.1"/>
    <property type="molecule type" value="Genomic_DNA"/>
</dbReference>
<dbReference type="PANTHER" id="PTHR23542">
    <property type="match status" value="1"/>
</dbReference>
<accession>A0A073AV93</accession>
<dbReference type="GO" id="GO:0022857">
    <property type="term" value="F:transmembrane transporter activity"/>
    <property type="evidence" value="ECO:0007669"/>
    <property type="project" value="InterPro"/>
</dbReference>
<dbReference type="InterPro" id="IPR011701">
    <property type="entry name" value="MFS"/>
</dbReference>
<evidence type="ECO:0000313" key="8">
    <source>
        <dbReference type="Proteomes" id="UP000031419"/>
    </source>
</evidence>
<comment type="subcellular location">
    <subcellularLocation>
        <location evidence="1">Cell membrane</location>
        <topology evidence="1">Multi-pass membrane protein</topology>
    </subcellularLocation>
</comment>
<evidence type="ECO:0000313" key="7">
    <source>
        <dbReference type="EMBL" id="KEI43683.1"/>
    </source>
</evidence>
<evidence type="ECO:0000256" key="5">
    <source>
        <dbReference type="SAM" id="Phobius"/>
    </source>
</evidence>
<evidence type="ECO:0000256" key="2">
    <source>
        <dbReference type="ARBA" id="ARBA00022692"/>
    </source>
</evidence>
<dbReference type="eggNOG" id="COG2814">
    <property type="taxonomic scope" value="Bacteria"/>
</dbReference>
<dbReference type="PANTHER" id="PTHR23542:SF1">
    <property type="entry name" value="MAJOR FACILITATOR SUPERFAMILY (MFS) PROFILE DOMAIN-CONTAINING PROTEIN"/>
    <property type="match status" value="1"/>
</dbReference>
<keyword evidence="3 5" id="KW-1133">Transmembrane helix</keyword>
<evidence type="ECO:0000256" key="1">
    <source>
        <dbReference type="ARBA" id="ARBA00004651"/>
    </source>
</evidence>
<sequence length="414" mass="41775">MSQSISLSDYRKALSAPGAAGPVITSLLARLPIAMIGLALMLYVQRETGSFAAAGLVSASVLIGVACGSVVQGRVMDRLGPSKPLYLMAGVFAVLVAAEVLAIETHSPVSVMTTAGFLVGLSQPQVGPASRSIWSVLLPPGTTRSAAYSYEAISMEVFFILGPGLAGVLVAMPWPGTGLAVGAACMVVGSIGFASTRAARNYRPAPPATGGGGSMLGALSTPGMRTLAVAALAFGVLVGFIEVGVPAAAVNAGQPTMGGMLLGIMSISSVAVGVVYGVHPWPRPLHLRVPVLVLLFGLLIALLAVPTTLWGLTLALLLVGSLITPQSTTHSVAIETAAPAGTATEAFGWVVTAVTLGSAVGQSVSGQLVELSGPPLAFLAAGGAGLLFTVVLWLRRSTLRSSQRPEQPDVPVAA</sequence>
<dbReference type="InterPro" id="IPR020846">
    <property type="entry name" value="MFS_dom"/>
</dbReference>
<dbReference type="GO" id="GO:0005886">
    <property type="term" value="C:plasma membrane"/>
    <property type="evidence" value="ECO:0007669"/>
    <property type="project" value="UniProtKB-SubCell"/>
</dbReference>
<feature type="transmembrane region" description="Helical" evidence="5">
    <location>
        <begin position="260"/>
        <end position="279"/>
    </location>
</feature>
<proteinExistence type="predicted"/>
<dbReference type="AlphaFoldDB" id="A0A073AV93"/>
<feature type="transmembrane region" description="Helical" evidence="5">
    <location>
        <begin position="153"/>
        <end position="172"/>
    </location>
</feature>
<dbReference type="Gene3D" id="1.20.1250.20">
    <property type="entry name" value="MFS general substrate transporter like domains"/>
    <property type="match status" value="1"/>
</dbReference>
<gene>
    <name evidence="7" type="ORF">GU90_15270</name>
</gene>
<keyword evidence="4 5" id="KW-0472">Membrane</keyword>
<feature type="transmembrane region" description="Helical" evidence="5">
    <location>
        <begin position="376"/>
        <end position="394"/>
    </location>
</feature>
<dbReference type="STRING" id="28042.GU90_15270"/>
<name>A0A073AV93_9PSEU</name>
<feature type="transmembrane region" description="Helical" evidence="5">
    <location>
        <begin position="227"/>
        <end position="248"/>
    </location>
</feature>
<feature type="transmembrane region" description="Helical" evidence="5">
    <location>
        <begin position="85"/>
        <end position="103"/>
    </location>
</feature>
<dbReference type="Proteomes" id="UP000031419">
    <property type="component" value="Unassembled WGS sequence"/>
</dbReference>
<dbReference type="SUPFAM" id="SSF103473">
    <property type="entry name" value="MFS general substrate transporter"/>
    <property type="match status" value="1"/>
</dbReference>
<reference evidence="7 8" key="1">
    <citation type="submission" date="2014-06" db="EMBL/GenBank/DDBJ databases">
        <title>Saccharopolyspora rectivirgula DSM-43113 Genome sequencing.</title>
        <authorList>
            <person name="Barrera C."/>
            <person name="Millon L."/>
            <person name="Rognon B."/>
            <person name="Zaugg C."/>
            <person name="Monod M."/>
        </authorList>
    </citation>
    <scope>NUCLEOTIDE SEQUENCE [LARGE SCALE GENOMIC DNA]</scope>
    <source>
        <strain evidence="7 8">DSM 43113</strain>
    </source>
</reference>
<feature type="domain" description="Major facilitator superfamily (MFS) profile" evidence="6">
    <location>
        <begin position="18"/>
        <end position="400"/>
    </location>
</feature>
<dbReference type="InterPro" id="IPR036259">
    <property type="entry name" value="MFS_trans_sf"/>
</dbReference>
<dbReference type="PROSITE" id="PS50850">
    <property type="entry name" value="MFS"/>
    <property type="match status" value="1"/>
</dbReference>
<protein>
    <submittedName>
        <fullName evidence="7">MFS transporter</fullName>
    </submittedName>
</protein>
<keyword evidence="2 5" id="KW-0812">Transmembrane</keyword>
<dbReference type="Pfam" id="PF07690">
    <property type="entry name" value="MFS_1"/>
    <property type="match status" value="1"/>
</dbReference>
<dbReference type="RefSeq" id="WP_029719757.1">
    <property type="nucleotide sequence ID" value="NZ_JAJUIW010000077.1"/>
</dbReference>
<evidence type="ECO:0000256" key="3">
    <source>
        <dbReference type="ARBA" id="ARBA00022989"/>
    </source>
</evidence>
<organism evidence="7 8">
    <name type="scientific">Saccharopolyspora rectivirgula</name>
    <dbReference type="NCBI Taxonomy" id="28042"/>
    <lineage>
        <taxon>Bacteria</taxon>
        <taxon>Bacillati</taxon>
        <taxon>Actinomycetota</taxon>
        <taxon>Actinomycetes</taxon>
        <taxon>Pseudonocardiales</taxon>
        <taxon>Pseudonocardiaceae</taxon>
        <taxon>Saccharopolyspora</taxon>
    </lineage>
</organism>
<keyword evidence="8" id="KW-1185">Reference proteome</keyword>
<feature type="transmembrane region" description="Helical" evidence="5">
    <location>
        <begin position="291"/>
        <end position="319"/>
    </location>
</feature>